<protein>
    <submittedName>
        <fullName evidence="1">Uncharacterized protein</fullName>
    </submittedName>
</protein>
<evidence type="ECO:0000313" key="1">
    <source>
        <dbReference type="EMBL" id="ARO88145.1"/>
    </source>
</evidence>
<dbReference type="RefSeq" id="WP_004177728.1">
    <property type="nucleotide sequence ID" value="NZ_CP021106.3"/>
</dbReference>
<dbReference type="AlphaFoldDB" id="A0A1W6SQU2"/>
<dbReference type="KEGG" id="nlc:EBAPG3_010365"/>
<evidence type="ECO:0000313" key="2">
    <source>
        <dbReference type="Proteomes" id="UP000012179"/>
    </source>
</evidence>
<dbReference type="OrthoDB" id="8561229at2"/>
<keyword evidence="2" id="KW-1185">Reference proteome</keyword>
<organism evidence="1 2">
    <name type="scientific">Nitrosospira lacus</name>
    <dbReference type="NCBI Taxonomy" id="1288494"/>
    <lineage>
        <taxon>Bacteria</taxon>
        <taxon>Pseudomonadati</taxon>
        <taxon>Pseudomonadota</taxon>
        <taxon>Betaproteobacteria</taxon>
        <taxon>Nitrosomonadales</taxon>
        <taxon>Nitrosomonadaceae</taxon>
        <taxon>Nitrosospira</taxon>
    </lineage>
</organism>
<reference evidence="1 2" key="1">
    <citation type="journal article" date="2015" name="Int. J. Syst. Evol. Microbiol.">
        <title>Nitrosospira lacus sp. nov., a psychrotolerant, ammonia-oxidizing bacterium from sandy lake sediment.</title>
        <authorList>
            <person name="Urakawa H."/>
            <person name="Garcia J.C."/>
            <person name="Nielsen J.L."/>
            <person name="Le V.Q."/>
            <person name="Kozlowski J.A."/>
            <person name="Stein L.Y."/>
            <person name="Lim C.K."/>
            <person name="Pommerening-Roser A."/>
            <person name="Martens-Habbena W."/>
            <person name="Stahl D.A."/>
            <person name="Klotz M.G."/>
        </authorList>
    </citation>
    <scope>NUCLEOTIDE SEQUENCE [LARGE SCALE GENOMIC DNA]</scope>
    <source>
        <strain evidence="1 2">APG3</strain>
    </source>
</reference>
<name>A0A1W6SQU2_9PROT</name>
<accession>A0A1W6SQU2</accession>
<dbReference type="EMBL" id="CP021106">
    <property type="protein sequence ID" value="ARO88145.1"/>
    <property type="molecule type" value="Genomic_DNA"/>
</dbReference>
<gene>
    <name evidence="1" type="ORF">EBAPG3_010365</name>
</gene>
<dbReference type="Proteomes" id="UP000012179">
    <property type="component" value="Chromosome"/>
</dbReference>
<sequence>MTQQDLILGCLNGRSAQLPMSFGELTEKTGIPALPLMEVLQDLFDARAINRATITRDCLTYVVVWPTGMPAKMSFKQFTINPKKLISAEYKPTAQADNSIPQSEEHIMEPVKNKAQVILELLAERGKATGRELIAASHASSVRPFIKNHIDLGLIVVDGDYSNKIYSLAPGVTREELLSDRRRKTAKLPNALPDTSMKPTPADHVADASNMIKQPESSPTCAGIGMDTLAPPRFRLARTSDKTIMLFGLATEPIELDLEQTQLLINFMSSESHLCA</sequence>
<proteinExistence type="predicted"/>